<evidence type="ECO:0000313" key="1">
    <source>
        <dbReference type="EMBL" id="WKD48971.1"/>
    </source>
</evidence>
<keyword evidence="2" id="KW-1185">Reference proteome</keyword>
<dbReference type="RefSeq" id="WP_301414757.1">
    <property type="nucleotide sequence ID" value="NZ_CP098023.1"/>
</dbReference>
<dbReference type="EMBL" id="CP098023">
    <property type="protein sequence ID" value="WKD48971.1"/>
    <property type="molecule type" value="Genomic_DNA"/>
</dbReference>
<evidence type="ECO:0000313" key="2">
    <source>
        <dbReference type="Proteomes" id="UP001321520"/>
    </source>
</evidence>
<proteinExistence type="predicted"/>
<gene>
    <name evidence="1" type="ORF">M8T91_13865</name>
</gene>
<accession>A0ABY9E9E8</accession>
<protein>
    <submittedName>
        <fullName evidence="1">Uncharacterized protein</fullName>
    </submittedName>
</protein>
<reference evidence="1 2" key="1">
    <citation type="submission" date="2022-05" db="EMBL/GenBank/DDBJ databases">
        <title>Microbulbifer sp. nov., isolated from sponge.</title>
        <authorList>
            <person name="Gao L."/>
        </authorList>
    </citation>
    <scope>NUCLEOTIDE SEQUENCE [LARGE SCALE GENOMIC DNA]</scope>
    <source>
        <strain evidence="1 2">MI-G</strain>
    </source>
</reference>
<dbReference type="Proteomes" id="UP001321520">
    <property type="component" value="Chromosome"/>
</dbReference>
<organism evidence="1 2">
    <name type="scientific">Microbulbifer spongiae</name>
    <dbReference type="NCBI Taxonomy" id="2944933"/>
    <lineage>
        <taxon>Bacteria</taxon>
        <taxon>Pseudomonadati</taxon>
        <taxon>Pseudomonadota</taxon>
        <taxon>Gammaproteobacteria</taxon>
        <taxon>Cellvibrionales</taxon>
        <taxon>Microbulbiferaceae</taxon>
        <taxon>Microbulbifer</taxon>
    </lineage>
</organism>
<sequence length="187" mass="21010">MPHNTDSARGIKEIEHQRRDKNLIARYKINNAGAVAASTAVTVQHLHNDLFNFLKAGNKPLLWVYIKDEQAQNLGPLPCEIAFGFDRHYGEQKIGHGALSVRATLAGEIHWETSPFGASHWVITNQSGAWGAMGGIDGKTEELQVVARIMNEHLFPHVEIISKKAYSRHGWKRTVQEQYSKISNRYG</sequence>
<name>A0ABY9E9E8_9GAMM</name>